<dbReference type="EMBL" id="HADZ01009031">
    <property type="protein sequence ID" value="SBP72972.1"/>
    <property type="molecule type" value="Transcribed_RNA"/>
</dbReference>
<feature type="signal peptide" evidence="1">
    <location>
        <begin position="1"/>
        <end position="21"/>
    </location>
</feature>
<proteinExistence type="predicted"/>
<evidence type="ECO:0000313" key="2">
    <source>
        <dbReference type="EMBL" id="SBP72972.1"/>
    </source>
</evidence>
<gene>
    <name evidence="2" type="primary">Nfu_g_1_005440</name>
</gene>
<name>A0A1A8BZ81_NOTKA</name>
<feature type="non-terminal residue" evidence="2">
    <location>
        <position position="1"/>
    </location>
</feature>
<dbReference type="AlphaFoldDB" id="A0A1A8BZ81"/>
<evidence type="ECO:0000256" key="1">
    <source>
        <dbReference type="SAM" id="SignalP"/>
    </source>
</evidence>
<sequence>NSLLLLFKTFFVFYTEAPARSAPPEPDSSDFRGHLTIRSSL</sequence>
<organism evidence="2">
    <name type="scientific">Nothobranchius kadleci</name>
    <name type="common">African annual killifish</name>
    <dbReference type="NCBI Taxonomy" id="1051664"/>
    <lineage>
        <taxon>Eukaryota</taxon>
        <taxon>Metazoa</taxon>
        <taxon>Chordata</taxon>
        <taxon>Craniata</taxon>
        <taxon>Vertebrata</taxon>
        <taxon>Euteleostomi</taxon>
        <taxon>Actinopterygii</taxon>
        <taxon>Neopterygii</taxon>
        <taxon>Teleostei</taxon>
        <taxon>Neoteleostei</taxon>
        <taxon>Acanthomorphata</taxon>
        <taxon>Ovalentaria</taxon>
        <taxon>Atherinomorphae</taxon>
        <taxon>Cyprinodontiformes</taxon>
        <taxon>Nothobranchiidae</taxon>
        <taxon>Nothobranchius</taxon>
    </lineage>
</organism>
<reference evidence="2" key="2">
    <citation type="submission" date="2016-06" db="EMBL/GenBank/DDBJ databases">
        <title>The genome of a short-lived fish provides insights into sex chromosome evolution and the genetic control of aging.</title>
        <authorList>
            <person name="Reichwald K."/>
            <person name="Felder M."/>
            <person name="Petzold A."/>
            <person name="Koch P."/>
            <person name="Groth M."/>
            <person name="Platzer M."/>
        </authorList>
    </citation>
    <scope>NUCLEOTIDE SEQUENCE</scope>
    <source>
        <tissue evidence="2">Brain</tissue>
    </source>
</reference>
<feature type="chain" id="PRO_5008367166" evidence="1">
    <location>
        <begin position="22"/>
        <end position="41"/>
    </location>
</feature>
<accession>A0A1A8BZ81</accession>
<protein>
    <submittedName>
        <fullName evidence="2">Uncharacterized protein</fullName>
    </submittedName>
</protein>
<feature type="non-terminal residue" evidence="2">
    <location>
        <position position="41"/>
    </location>
</feature>
<reference evidence="2" key="1">
    <citation type="submission" date="2016-05" db="EMBL/GenBank/DDBJ databases">
        <authorList>
            <person name="Lavstsen T."/>
            <person name="Jespersen J.S."/>
        </authorList>
    </citation>
    <scope>NUCLEOTIDE SEQUENCE</scope>
    <source>
        <tissue evidence="2">Brain</tissue>
    </source>
</reference>
<keyword evidence="1" id="KW-0732">Signal</keyword>